<comment type="similarity">
    <text evidence="4">Belongs to the CHCHD7 family.</text>
</comment>
<dbReference type="OrthoDB" id="9971592at2759"/>
<feature type="non-terminal residue" evidence="6">
    <location>
        <position position="1"/>
    </location>
</feature>
<dbReference type="InterPro" id="IPR051040">
    <property type="entry name" value="COX23"/>
</dbReference>
<dbReference type="PANTHER" id="PTHR46811:SF1">
    <property type="entry name" value="COILED-COIL-HELIX-COILED-COIL-HELIX DOMAIN-CONTAINING PROTEIN 7"/>
    <property type="match status" value="1"/>
</dbReference>
<evidence type="ECO:0000313" key="7">
    <source>
        <dbReference type="Proteomes" id="UP000700334"/>
    </source>
</evidence>
<evidence type="ECO:0000313" key="6">
    <source>
        <dbReference type="EMBL" id="KAG8520693.1"/>
    </source>
</evidence>
<comment type="caution">
    <text evidence="6">The sequence shown here is derived from an EMBL/GenBank/DDBJ whole genome shotgun (WGS) entry which is preliminary data.</text>
</comment>
<sequence>LWAGRGPPAPAAQGPAQLSVWRQRALIGPAAAGERGQHVRAQLREPLTCLELETAWVLAKWPSERNRLSLPALSYLFLIPYPSRHCRRSELGVFTCAHYSALGRPLSALGRSPAASRKAESDASTRCMNENNYDKERCSAYFLKYKNCRKFWNSVMLQRKQNGVKPSMPTAPCHCLKRAPKVPDLIVGGVGQQLTRSFNTDVLTLPLTLPSQPSDCDCGLLRRHISSCT</sequence>
<proteinExistence type="inferred from homology"/>
<feature type="non-terminal residue" evidence="6">
    <location>
        <position position="229"/>
    </location>
</feature>
<evidence type="ECO:0000256" key="3">
    <source>
        <dbReference type="ARBA" id="ARBA00023157"/>
    </source>
</evidence>
<name>A0A8J6AH24_GALPY</name>
<evidence type="ECO:0000256" key="2">
    <source>
        <dbReference type="ARBA" id="ARBA00023128"/>
    </source>
</evidence>
<evidence type="ECO:0000256" key="4">
    <source>
        <dbReference type="ARBA" id="ARBA00038205"/>
    </source>
</evidence>
<evidence type="ECO:0000256" key="1">
    <source>
        <dbReference type="ARBA" id="ARBA00004569"/>
    </source>
</evidence>
<dbReference type="GO" id="GO:0033108">
    <property type="term" value="P:mitochondrial respiratory chain complex assembly"/>
    <property type="evidence" value="ECO:0007669"/>
    <property type="project" value="TreeGrafter"/>
</dbReference>
<protein>
    <recommendedName>
        <fullName evidence="5">Coiled-coil-helix-coiled-coil-helix domain-containing protein 7</fullName>
    </recommendedName>
</protein>
<keyword evidence="7" id="KW-1185">Reference proteome</keyword>
<gene>
    <name evidence="6" type="ORF">J0S82_020861</name>
</gene>
<dbReference type="SUPFAM" id="SSF47072">
    <property type="entry name" value="Cysteine alpha-hairpin motif"/>
    <property type="match status" value="1"/>
</dbReference>
<evidence type="ECO:0000256" key="5">
    <source>
        <dbReference type="ARBA" id="ARBA00039509"/>
    </source>
</evidence>
<dbReference type="Proteomes" id="UP000700334">
    <property type="component" value="Unassembled WGS sequence"/>
</dbReference>
<dbReference type="PANTHER" id="PTHR46811">
    <property type="entry name" value="COILED-COIL-HELIX-COILED-COIL-HELIX DOMAIN-CONTAINING PROTEIN 7"/>
    <property type="match status" value="1"/>
</dbReference>
<dbReference type="GO" id="GO:0005758">
    <property type="term" value="C:mitochondrial intermembrane space"/>
    <property type="evidence" value="ECO:0007669"/>
    <property type="project" value="UniProtKB-SubCell"/>
</dbReference>
<keyword evidence="2" id="KW-0496">Mitochondrion</keyword>
<dbReference type="InterPro" id="IPR009069">
    <property type="entry name" value="Cys_alpha_HP_mot_SF"/>
</dbReference>
<dbReference type="EMBL" id="JAGFMF010011524">
    <property type="protein sequence ID" value="KAG8520693.1"/>
    <property type="molecule type" value="Genomic_DNA"/>
</dbReference>
<reference evidence="6" key="1">
    <citation type="journal article" date="2021" name="Evol. Appl.">
        <title>The genome of the Pyrenean desman and the effects of bottlenecks and inbreeding on the genomic landscape of an endangered species.</title>
        <authorList>
            <person name="Escoda L."/>
            <person name="Castresana J."/>
        </authorList>
    </citation>
    <scope>NUCLEOTIDE SEQUENCE</scope>
    <source>
        <strain evidence="6">IBE-C5619</strain>
    </source>
</reference>
<dbReference type="AlphaFoldDB" id="A0A8J6AH24"/>
<comment type="subcellular location">
    <subcellularLocation>
        <location evidence="1">Mitochondrion intermembrane space</location>
    </subcellularLocation>
</comment>
<keyword evidence="3" id="KW-1015">Disulfide bond</keyword>
<dbReference type="PROSITE" id="PS51808">
    <property type="entry name" value="CHCH"/>
    <property type="match status" value="1"/>
</dbReference>
<organism evidence="6 7">
    <name type="scientific">Galemys pyrenaicus</name>
    <name type="common">Iberian desman</name>
    <name type="synonym">Pyrenean desman</name>
    <dbReference type="NCBI Taxonomy" id="202257"/>
    <lineage>
        <taxon>Eukaryota</taxon>
        <taxon>Metazoa</taxon>
        <taxon>Chordata</taxon>
        <taxon>Craniata</taxon>
        <taxon>Vertebrata</taxon>
        <taxon>Euteleostomi</taxon>
        <taxon>Mammalia</taxon>
        <taxon>Eutheria</taxon>
        <taxon>Laurasiatheria</taxon>
        <taxon>Eulipotyphla</taxon>
        <taxon>Talpidae</taxon>
        <taxon>Galemys</taxon>
    </lineage>
</organism>
<accession>A0A8J6AH24</accession>